<sequence>MTMFASHVARLVHERFEALPGRSKPCVRGDGTREWVPMVGVVVVRGESANEEIACVAVTSGAKCLPASQVSKCKGLVLHDWHAEVLALRAFNYWLLCQCRYAAEEPGAYVRRRTSPDADGPPFELNPDVRVYMYCTCAPCGDASMELCMAAQEDATPWDLIPSSSVSTGAGAEDGAEELLDGRGYFSRLGIVRRKPARADAEATRSKSCSDKLALRQVSSLLSYETSLLVAVTENAYLEGIVLPETEITAVGYARCFGEEGRMAALKGREWSGYRFRAFTVLSVPREEVDVLWAFGKEESTASLSLRSDKSSAGKSKPAVVSAVWVAAPERDVSDGVKALPKLCGVKTGLYETIINGVKQGNRASEPMARGASALSRARLWGLAREIVCGEKQGEGSVLRGIVEARSYREFKKEATVLTGSLEQRKNAVRDAKAVLKGWTPNIRDEEWGLEVLVDPKKRKRGL</sequence>
<dbReference type="PROSITE" id="PS50141">
    <property type="entry name" value="A_DEAMIN_EDITASE"/>
    <property type="match status" value="1"/>
</dbReference>
<evidence type="ECO:0000313" key="2">
    <source>
        <dbReference type="EMBL" id="KAE8149644.1"/>
    </source>
</evidence>
<feature type="domain" description="A to I editase" evidence="1">
    <location>
        <begin position="57"/>
        <end position="245"/>
    </location>
</feature>
<keyword evidence="3" id="KW-1185">Reference proteome</keyword>
<dbReference type="InterPro" id="IPR002466">
    <property type="entry name" value="A_deamin"/>
</dbReference>
<proteinExistence type="predicted"/>
<evidence type="ECO:0000259" key="1">
    <source>
        <dbReference type="PROSITE" id="PS50141"/>
    </source>
</evidence>
<dbReference type="OrthoDB" id="10268011at2759"/>
<evidence type="ECO:0000313" key="3">
    <source>
        <dbReference type="Proteomes" id="UP000325780"/>
    </source>
</evidence>
<dbReference type="InterPro" id="IPR042935">
    <property type="entry name" value="Tad1"/>
</dbReference>
<dbReference type="Pfam" id="PF02137">
    <property type="entry name" value="A_deamin"/>
    <property type="match status" value="1"/>
</dbReference>
<protein>
    <submittedName>
        <fullName evidence="2">Putative tRNA-specific adenosine deaminase</fullName>
    </submittedName>
</protein>
<name>A0A5N6TTN5_ASPAV</name>
<organism evidence="2 3">
    <name type="scientific">Aspergillus avenaceus</name>
    <dbReference type="NCBI Taxonomy" id="36643"/>
    <lineage>
        <taxon>Eukaryota</taxon>
        <taxon>Fungi</taxon>
        <taxon>Dikarya</taxon>
        <taxon>Ascomycota</taxon>
        <taxon>Pezizomycotina</taxon>
        <taxon>Eurotiomycetes</taxon>
        <taxon>Eurotiomycetidae</taxon>
        <taxon>Eurotiales</taxon>
        <taxon>Aspergillaceae</taxon>
        <taxon>Aspergillus</taxon>
        <taxon>Aspergillus subgen. Circumdati</taxon>
    </lineage>
</organism>
<dbReference type="PANTHER" id="PTHR47803:SF1">
    <property type="entry name" value="TRNA-SPECIFIC ADENOSINE DEAMINASE 1"/>
    <property type="match status" value="1"/>
</dbReference>
<dbReference type="GO" id="GO:0002100">
    <property type="term" value="P:tRNA wobble adenosine to inosine editing"/>
    <property type="evidence" value="ECO:0007669"/>
    <property type="project" value="InterPro"/>
</dbReference>
<dbReference type="Proteomes" id="UP000325780">
    <property type="component" value="Unassembled WGS sequence"/>
</dbReference>
<dbReference type="GO" id="GO:0003723">
    <property type="term" value="F:RNA binding"/>
    <property type="evidence" value="ECO:0007669"/>
    <property type="project" value="InterPro"/>
</dbReference>
<dbReference type="SMART" id="SM00552">
    <property type="entry name" value="ADEAMc"/>
    <property type="match status" value="1"/>
</dbReference>
<dbReference type="EMBL" id="ML742117">
    <property type="protein sequence ID" value="KAE8149644.1"/>
    <property type="molecule type" value="Genomic_DNA"/>
</dbReference>
<dbReference type="AlphaFoldDB" id="A0A5N6TTN5"/>
<gene>
    <name evidence="2" type="ORF">BDV25DRAFT_172739</name>
</gene>
<reference evidence="2 3" key="1">
    <citation type="submission" date="2019-04" db="EMBL/GenBank/DDBJ databases">
        <title>Friends and foes A comparative genomics study of 23 Aspergillus species from section Flavi.</title>
        <authorList>
            <consortium name="DOE Joint Genome Institute"/>
            <person name="Kjaerbolling I."/>
            <person name="Vesth T."/>
            <person name="Frisvad J.C."/>
            <person name="Nybo J.L."/>
            <person name="Theobald S."/>
            <person name="Kildgaard S."/>
            <person name="Isbrandt T."/>
            <person name="Kuo A."/>
            <person name="Sato A."/>
            <person name="Lyhne E.K."/>
            <person name="Kogle M.E."/>
            <person name="Wiebenga A."/>
            <person name="Kun R.S."/>
            <person name="Lubbers R.J."/>
            <person name="Makela M.R."/>
            <person name="Barry K."/>
            <person name="Chovatia M."/>
            <person name="Clum A."/>
            <person name="Daum C."/>
            <person name="Haridas S."/>
            <person name="He G."/>
            <person name="LaButti K."/>
            <person name="Lipzen A."/>
            <person name="Mondo S."/>
            <person name="Riley R."/>
            <person name="Salamov A."/>
            <person name="Simmons B.A."/>
            <person name="Magnuson J.K."/>
            <person name="Henrissat B."/>
            <person name="Mortensen U.H."/>
            <person name="Larsen T.O."/>
            <person name="Devries R.P."/>
            <person name="Grigoriev I.V."/>
            <person name="Machida M."/>
            <person name="Baker S.E."/>
            <person name="Andersen M.R."/>
        </authorList>
    </citation>
    <scope>NUCLEOTIDE SEQUENCE [LARGE SCALE GENOMIC DNA]</scope>
    <source>
        <strain evidence="2 3">IBT 18842</strain>
    </source>
</reference>
<dbReference type="GO" id="GO:0043829">
    <property type="term" value="F:tRNA-specific adenosine-37 deaminase activity"/>
    <property type="evidence" value="ECO:0007669"/>
    <property type="project" value="TreeGrafter"/>
</dbReference>
<accession>A0A5N6TTN5</accession>
<dbReference type="PANTHER" id="PTHR47803">
    <property type="entry name" value="TRNA-SPECIFIC ADENOSINE DEAMINASE 1"/>
    <property type="match status" value="1"/>
</dbReference>